<evidence type="ECO:0000313" key="12">
    <source>
        <dbReference type="EnsemblPlants" id="Pp3c10_11910V3.1"/>
    </source>
</evidence>
<keyword evidence="6" id="KW-0804">Transcription</keyword>
<reference evidence="11 13" key="2">
    <citation type="journal article" date="2018" name="Plant J.">
        <title>The Physcomitrella patens chromosome-scale assembly reveals moss genome structure and evolution.</title>
        <authorList>
            <person name="Lang D."/>
            <person name="Ullrich K.K."/>
            <person name="Murat F."/>
            <person name="Fuchs J."/>
            <person name="Jenkins J."/>
            <person name="Haas F.B."/>
            <person name="Piednoel M."/>
            <person name="Gundlach H."/>
            <person name="Van Bel M."/>
            <person name="Meyberg R."/>
            <person name="Vives C."/>
            <person name="Morata J."/>
            <person name="Symeonidi A."/>
            <person name="Hiss M."/>
            <person name="Muchero W."/>
            <person name="Kamisugi Y."/>
            <person name="Saleh O."/>
            <person name="Blanc G."/>
            <person name="Decker E.L."/>
            <person name="van Gessel N."/>
            <person name="Grimwood J."/>
            <person name="Hayes R.D."/>
            <person name="Graham S.W."/>
            <person name="Gunter L.E."/>
            <person name="McDaniel S.F."/>
            <person name="Hoernstein S.N.W."/>
            <person name="Larsson A."/>
            <person name="Li F.W."/>
            <person name="Perroud P.F."/>
            <person name="Phillips J."/>
            <person name="Ranjan P."/>
            <person name="Rokshar D.S."/>
            <person name="Rothfels C.J."/>
            <person name="Schneider L."/>
            <person name="Shu S."/>
            <person name="Stevenson D.W."/>
            <person name="Thummler F."/>
            <person name="Tillich M."/>
            <person name="Villarreal Aguilar J.C."/>
            <person name="Widiez T."/>
            <person name="Wong G.K."/>
            <person name="Wymore A."/>
            <person name="Zhang Y."/>
            <person name="Zimmer A.D."/>
            <person name="Quatrano R.S."/>
            <person name="Mayer K.F.X."/>
            <person name="Goodstein D."/>
            <person name="Casacuberta J.M."/>
            <person name="Vandepoele K."/>
            <person name="Reski R."/>
            <person name="Cuming A.C."/>
            <person name="Tuskan G.A."/>
            <person name="Maumus F."/>
            <person name="Salse J."/>
            <person name="Schmutz J."/>
            <person name="Rensing S.A."/>
        </authorList>
    </citation>
    <scope>NUCLEOTIDE SEQUENCE [LARGE SCALE GENOMIC DNA]</scope>
    <source>
        <strain evidence="12 13">cv. Gransden 2004</strain>
    </source>
</reference>
<keyword evidence="5" id="KW-0010">Activator</keyword>
<evidence type="ECO:0000256" key="5">
    <source>
        <dbReference type="ARBA" id="ARBA00023159"/>
    </source>
</evidence>
<feature type="compositionally biased region" description="Basic residues" evidence="9">
    <location>
        <begin position="93"/>
        <end position="111"/>
    </location>
</feature>
<feature type="domain" description="AP2/ERF" evidence="10">
    <location>
        <begin position="123"/>
        <end position="180"/>
    </location>
</feature>
<dbReference type="PROSITE" id="PS51032">
    <property type="entry name" value="AP2_ERF"/>
    <property type="match status" value="1"/>
</dbReference>
<evidence type="ECO:0000256" key="1">
    <source>
        <dbReference type="ARBA" id="ARBA00004123"/>
    </source>
</evidence>
<dbReference type="PaxDb" id="3218-PP1S120_13V6.1"/>
<dbReference type="Pfam" id="PF00847">
    <property type="entry name" value="AP2"/>
    <property type="match status" value="1"/>
</dbReference>
<evidence type="ECO:0000256" key="6">
    <source>
        <dbReference type="ARBA" id="ARBA00023163"/>
    </source>
</evidence>
<comment type="subcellular location">
    <subcellularLocation>
        <location evidence="1">Nucleus</location>
    </subcellularLocation>
</comment>
<keyword evidence="7" id="KW-0539">Nucleus</keyword>
<protein>
    <recommendedName>
        <fullName evidence="10">AP2/ERF domain-containing protein</fullName>
    </recommendedName>
</protein>
<dbReference type="AlphaFoldDB" id="A0A2K1JYP7"/>
<dbReference type="PANTHER" id="PTHR31241">
    <property type="entry name" value="DEHYDRATION-RESPONSIVE ELEMENT-BINDING PROTEIN 2C"/>
    <property type="match status" value="1"/>
</dbReference>
<evidence type="ECO:0000259" key="10">
    <source>
        <dbReference type="PROSITE" id="PS51032"/>
    </source>
</evidence>
<proteinExistence type="inferred from homology"/>
<dbReference type="SMART" id="SM00380">
    <property type="entry name" value="AP2"/>
    <property type="match status" value="1"/>
</dbReference>
<keyword evidence="3" id="KW-0346">Stress response</keyword>
<reference evidence="12" key="3">
    <citation type="submission" date="2020-12" db="UniProtKB">
        <authorList>
            <consortium name="EnsemblPlants"/>
        </authorList>
    </citation>
    <scope>IDENTIFICATION</scope>
</reference>
<gene>
    <name evidence="11" type="ORF">PHYPA_013769</name>
</gene>
<dbReference type="GO" id="GO:0003677">
    <property type="term" value="F:DNA binding"/>
    <property type="evidence" value="ECO:0007669"/>
    <property type="project" value="UniProtKB-KW"/>
</dbReference>
<dbReference type="InParanoid" id="A0A2K1JYP7"/>
<dbReference type="Proteomes" id="UP000006727">
    <property type="component" value="Chromosome 10"/>
</dbReference>
<dbReference type="STRING" id="3218.A0A2K1JYP7"/>
<dbReference type="PANTHER" id="PTHR31241:SF62">
    <property type="entry name" value="DEHYDRATION-RESPONSIVE ELEMENT-BINDING PROTEIN 2D"/>
    <property type="match status" value="1"/>
</dbReference>
<evidence type="ECO:0000256" key="2">
    <source>
        <dbReference type="ARBA" id="ARBA00023015"/>
    </source>
</evidence>
<organism evidence="11">
    <name type="scientific">Physcomitrium patens</name>
    <name type="common">Spreading-leaved earth moss</name>
    <name type="synonym">Physcomitrella patens</name>
    <dbReference type="NCBI Taxonomy" id="3218"/>
    <lineage>
        <taxon>Eukaryota</taxon>
        <taxon>Viridiplantae</taxon>
        <taxon>Streptophyta</taxon>
        <taxon>Embryophyta</taxon>
        <taxon>Bryophyta</taxon>
        <taxon>Bryophytina</taxon>
        <taxon>Bryopsida</taxon>
        <taxon>Funariidae</taxon>
        <taxon>Funariales</taxon>
        <taxon>Funariaceae</taxon>
        <taxon>Physcomitrium</taxon>
    </lineage>
</organism>
<dbReference type="GO" id="GO:0003700">
    <property type="term" value="F:DNA-binding transcription factor activity"/>
    <property type="evidence" value="ECO:0007669"/>
    <property type="project" value="InterPro"/>
</dbReference>
<evidence type="ECO:0000256" key="3">
    <source>
        <dbReference type="ARBA" id="ARBA00023016"/>
    </source>
</evidence>
<dbReference type="Gramene" id="Pp3c10_11910V3.1">
    <property type="protein sequence ID" value="Pp3c10_11910V3.1"/>
    <property type="gene ID" value="Pp3c10_11910"/>
</dbReference>
<evidence type="ECO:0000256" key="4">
    <source>
        <dbReference type="ARBA" id="ARBA00023125"/>
    </source>
</evidence>
<sequence>MLSTWIIDYSLTPPPHRPTCHEEKKRLPLPQQLGLQSINFTRGRRRKRASLANTQHGSTVAETLAWWASQNDGTRPGTLLPQGDATDFSVSHGPRKTIRKAPAKGSKKGCMKGKGGPENAQCSYRGVRQRTWGKWVAEIREPNRGSRLWLGTYGTAEEAALAYDEAARVLYGLNALLNLPDRGPTAPASNFGVSEGSRNNQENSGLGYRKSNLGGGPTESAASGTVPDGQDEGLDTADSGSPRKLLEASIAEMSRTSPRRLAAEAILPESSSSWLEDNDAHEPNEALDLEKVRNEQIVFNDLLDVEDLDILDPKLAELPRLLRSNSDSSTMTDSSVFSKDLWEELACHMTISDGTLESGKSNDSSSLTANNMEKHDVRCDDVEGICISDGQLVSPYSPEVEMLDNSPLMQKKQAWTTLLSDQASPS</sequence>
<dbReference type="Gene3D" id="3.30.730.10">
    <property type="entry name" value="AP2/ERF domain"/>
    <property type="match status" value="1"/>
</dbReference>
<name>A0A2K1JYP7_PHYPA</name>
<accession>A0A2K1JYP7</accession>
<dbReference type="InterPro" id="IPR036955">
    <property type="entry name" value="AP2/ERF_dom_sf"/>
</dbReference>
<evidence type="ECO:0000313" key="13">
    <source>
        <dbReference type="Proteomes" id="UP000006727"/>
    </source>
</evidence>
<dbReference type="InterPro" id="IPR001471">
    <property type="entry name" value="AP2/ERF_dom"/>
</dbReference>
<dbReference type="FunFam" id="3.30.730.10:FF:000001">
    <property type="entry name" value="Ethylene-responsive transcription factor 2"/>
    <property type="match status" value="1"/>
</dbReference>
<comment type="similarity">
    <text evidence="8">Belongs to the AP2/ERF transcription factor family. ERF subfamily.</text>
</comment>
<feature type="region of interest" description="Disordered" evidence="9">
    <location>
        <begin position="187"/>
        <end position="242"/>
    </location>
</feature>
<keyword evidence="13" id="KW-1185">Reference proteome</keyword>
<feature type="compositionally biased region" description="Polar residues" evidence="9">
    <location>
        <begin position="187"/>
        <end position="204"/>
    </location>
</feature>
<evidence type="ECO:0000256" key="7">
    <source>
        <dbReference type="ARBA" id="ARBA00023242"/>
    </source>
</evidence>
<keyword evidence="4" id="KW-0238">DNA-binding</keyword>
<dbReference type="InterPro" id="IPR016177">
    <property type="entry name" value="DNA-bd_dom_sf"/>
</dbReference>
<dbReference type="EnsemblPlants" id="Pp3c10_11910V3.1">
    <property type="protein sequence ID" value="Pp3c10_11910V3.1"/>
    <property type="gene ID" value="Pp3c10_11910"/>
</dbReference>
<dbReference type="CDD" id="cd00018">
    <property type="entry name" value="AP2"/>
    <property type="match status" value="1"/>
</dbReference>
<evidence type="ECO:0000313" key="11">
    <source>
        <dbReference type="EMBL" id="PNR46649.1"/>
    </source>
</evidence>
<dbReference type="SUPFAM" id="SSF54171">
    <property type="entry name" value="DNA-binding domain"/>
    <property type="match status" value="1"/>
</dbReference>
<reference evidence="11 13" key="1">
    <citation type="journal article" date="2008" name="Science">
        <title>The Physcomitrella genome reveals evolutionary insights into the conquest of land by plants.</title>
        <authorList>
            <person name="Rensing S."/>
            <person name="Lang D."/>
            <person name="Zimmer A."/>
            <person name="Terry A."/>
            <person name="Salamov A."/>
            <person name="Shapiro H."/>
            <person name="Nishiyama T."/>
            <person name="Perroud P.-F."/>
            <person name="Lindquist E."/>
            <person name="Kamisugi Y."/>
            <person name="Tanahashi T."/>
            <person name="Sakakibara K."/>
            <person name="Fujita T."/>
            <person name="Oishi K."/>
            <person name="Shin-I T."/>
            <person name="Kuroki Y."/>
            <person name="Toyoda A."/>
            <person name="Suzuki Y."/>
            <person name="Hashimoto A."/>
            <person name="Yamaguchi K."/>
            <person name="Sugano A."/>
            <person name="Kohara Y."/>
            <person name="Fujiyama A."/>
            <person name="Anterola A."/>
            <person name="Aoki S."/>
            <person name="Ashton N."/>
            <person name="Barbazuk W.B."/>
            <person name="Barker E."/>
            <person name="Bennetzen J."/>
            <person name="Bezanilla M."/>
            <person name="Blankenship R."/>
            <person name="Cho S.H."/>
            <person name="Dutcher S."/>
            <person name="Estelle M."/>
            <person name="Fawcett J.A."/>
            <person name="Gundlach H."/>
            <person name="Hanada K."/>
            <person name="Heyl A."/>
            <person name="Hicks K.A."/>
            <person name="Hugh J."/>
            <person name="Lohr M."/>
            <person name="Mayer K."/>
            <person name="Melkozernov A."/>
            <person name="Murata T."/>
            <person name="Nelson D."/>
            <person name="Pils B."/>
            <person name="Prigge M."/>
            <person name="Reiss B."/>
            <person name="Renner T."/>
            <person name="Rombauts S."/>
            <person name="Rushton P."/>
            <person name="Sanderfoot A."/>
            <person name="Schween G."/>
            <person name="Shiu S.-H."/>
            <person name="Stueber K."/>
            <person name="Theodoulou F.L."/>
            <person name="Tu H."/>
            <person name="Van de Peer Y."/>
            <person name="Verrier P.J."/>
            <person name="Waters E."/>
            <person name="Wood A."/>
            <person name="Yang L."/>
            <person name="Cove D."/>
            <person name="Cuming A."/>
            <person name="Hasebe M."/>
            <person name="Lucas S."/>
            <person name="Mishler D.B."/>
            <person name="Reski R."/>
            <person name="Grigoriev I."/>
            <person name="Quatrano R.S."/>
            <person name="Boore J.L."/>
        </authorList>
    </citation>
    <scope>NUCLEOTIDE SEQUENCE [LARGE SCALE GENOMIC DNA]</scope>
    <source>
        <strain evidence="12 13">cv. Gransden 2004</strain>
    </source>
</reference>
<dbReference type="GO" id="GO:0005634">
    <property type="term" value="C:nucleus"/>
    <property type="evidence" value="ECO:0007669"/>
    <property type="project" value="UniProtKB-SubCell"/>
</dbReference>
<evidence type="ECO:0000256" key="9">
    <source>
        <dbReference type="SAM" id="MobiDB-lite"/>
    </source>
</evidence>
<feature type="region of interest" description="Disordered" evidence="9">
    <location>
        <begin position="91"/>
        <end position="119"/>
    </location>
</feature>
<evidence type="ECO:0000256" key="8">
    <source>
        <dbReference type="ARBA" id="ARBA00024343"/>
    </source>
</evidence>
<dbReference type="EMBL" id="ABEU02000010">
    <property type="protein sequence ID" value="PNR46649.1"/>
    <property type="molecule type" value="Genomic_DNA"/>
</dbReference>
<dbReference type="FunCoup" id="A0A2K1JYP7">
    <property type="interactions" value="15"/>
</dbReference>
<dbReference type="PRINTS" id="PR00367">
    <property type="entry name" value="ETHRSPELEMNT"/>
</dbReference>
<keyword evidence="2" id="KW-0805">Transcription regulation</keyword>